<keyword evidence="10" id="KW-0413">Isomerase</keyword>
<dbReference type="OrthoDB" id="9763310at2"/>
<dbReference type="EMBL" id="QRDX01000004">
    <property type="protein sequence ID" value="RED48337.1"/>
    <property type="molecule type" value="Genomic_DNA"/>
</dbReference>
<name>A0A3D9HFS7_9FLAO</name>
<dbReference type="GO" id="GO:0005524">
    <property type="term" value="F:ATP binding"/>
    <property type="evidence" value="ECO:0007669"/>
    <property type="project" value="UniProtKB-KW"/>
</dbReference>
<dbReference type="Pfam" id="PF00270">
    <property type="entry name" value="DEAD"/>
    <property type="match status" value="1"/>
</dbReference>
<comment type="caution">
    <text evidence="18">The sequence shown here is derived from an EMBL/GenBank/DDBJ whole genome shotgun (WGS) entry which is preliminary data.</text>
</comment>
<evidence type="ECO:0000256" key="2">
    <source>
        <dbReference type="ARBA" id="ARBA00001947"/>
    </source>
</evidence>
<evidence type="ECO:0000259" key="15">
    <source>
        <dbReference type="PROSITE" id="PS50967"/>
    </source>
</evidence>
<evidence type="ECO:0000256" key="5">
    <source>
        <dbReference type="ARBA" id="ARBA00022741"/>
    </source>
</evidence>
<dbReference type="SUPFAM" id="SSF47819">
    <property type="entry name" value="HRDC-like"/>
    <property type="match status" value="1"/>
</dbReference>
<dbReference type="InterPro" id="IPR048671">
    <property type="entry name" value="RecQ-1-like_HTH"/>
</dbReference>
<evidence type="ECO:0000256" key="1">
    <source>
        <dbReference type="ARBA" id="ARBA00001946"/>
    </source>
</evidence>
<dbReference type="SMART" id="SM00341">
    <property type="entry name" value="HRDC"/>
    <property type="match status" value="1"/>
</dbReference>
<dbReference type="GO" id="GO:0046872">
    <property type="term" value="F:metal ion binding"/>
    <property type="evidence" value="ECO:0007669"/>
    <property type="project" value="UniProtKB-KW"/>
</dbReference>
<dbReference type="InterPro" id="IPR001650">
    <property type="entry name" value="Helicase_C-like"/>
</dbReference>
<dbReference type="GO" id="GO:0005737">
    <property type="term" value="C:cytoplasm"/>
    <property type="evidence" value="ECO:0007669"/>
    <property type="project" value="TreeGrafter"/>
</dbReference>
<keyword evidence="6" id="KW-0378">Hydrolase</keyword>
<keyword evidence="9" id="KW-0238">DNA-binding</keyword>
<sequence>MLVAKSDLHSALKKYFGFNKFKGLQEDVVESIISGNHTFVIMPTGGGKSLCYQLPALMQEGTAIVVSPLIALMKNQVDAIRGVSNEEGIAHVLNSSLNKTEVKRVKEDITNGVTKLLYVAPESLTKDENVDFLKSVKVSFMAIDEAHCISEWGHDFRPEYRNLRHIIGRIGENIPIIGLTATATPKVQEDIIKNLGITGAKTFKASFNRPNLYYEVRPKTKNVDADIIRFIKQNEGKSGIVYCLSRKRVEELAQVLQVNGIKAVPYHAGLDAKSRSNHQDMFLMEDIDVVVATIAFGMGIDKPDVRFVIHHDIPKSIESYYQETGRAGRDGGEGHCLAFYSYKDIEKLEKFMSGKPVAEQEIGQALLQEVVAFAETSISRRKFILHYFGEEFDNETGEGGDMDDNVRHPKKKHEAKDDVVVLLKIIKDTNEKYKSKDLVNVIVGKENALINSHKTNEQPFFGIGKDKDKNYWMALLRQVLVAGYLKKDIETYGVIKLNDSGRSFIEKPTSFMMTEDHIFDSTQDDSGIVTAAKGGGAVADETLMNMLKDLRKKNAKKYGVPPFVIFQDPSLEDMALKYPISLSELGNVHGVGEGKAKKYGKDFVDLIAKYVDENDIIRPDDLVVKSTGSNSANKLYIIQNIDRKLPLDDIASAKGLEMNEFIKQMEAIVYSGTKLNIDYWIDEILDEDQQEEIHEYFMESETDSIDEAIEEFDGDYDDEELRLYRIKFISEVAN</sequence>
<protein>
    <recommendedName>
        <fullName evidence="13">ATP-dependent DNA helicase RecQ</fullName>
        <ecNumber evidence="12">5.6.2.4</ecNumber>
    </recommendedName>
    <alternativeName>
        <fullName evidence="14">DNA 3'-5' helicase RecQ</fullName>
    </alternativeName>
</protein>
<dbReference type="Proteomes" id="UP000256629">
    <property type="component" value="Unassembled WGS sequence"/>
</dbReference>
<dbReference type="InterPro" id="IPR004589">
    <property type="entry name" value="DNA_helicase_ATP-dep_RecQ"/>
</dbReference>
<keyword evidence="19" id="KW-1185">Reference proteome</keyword>
<dbReference type="PANTHER" id="PTHR13710:SF105">
    <property type="entry name" value="ATP-DEPENDENT DNA HELICASE Q1"/>
    <property type="match status" value="1"/>
</dbReference>
<dbReference type="RefSeq" id="WP_116523990.1">
    <property type="nucleotide sequence ID" value="NZ_QRDX01000004.1"/>
</dbReference>
<dbReference type="SMART" id="SM00956">
    <property type="entry name" value="RQC"/>
    <property type="match status" value="1"/>
</dbReference>
<dbReference type="InterPro" id="IPR011545">
    <property type="entry name" value="DEAD/DEAH_box_helicase_dom"/>
</dbReference>
<evidence type="ECO:0000256" key="10">
    <source>
        <dbReference type="ARBA" id="ARBA00023235"/>
    </source>
</evidence>
<dbReference type="Gene3D" id="3.40.50.300">
    <property type="entry name" value="P-loop containing nucleotide triphosphate hydrolases"/>
    <property type="match status" value="2"/>
</dbReference>
<keyword evidence="8" id="KW-0067">ATP-binding</keyword>
<proteinExistence type="inferred from homology"/>
<reference evidence="18 19" key="1">
    <citation type="submission" date="2018-07" db="EMBL/GenBank/DDBJ databases">
        <title>Genomic Encyclopedia of Type Strains, Phase III (KMG-III): the genomes of soil and plant-associated and newly described type strains.</title>
        <authorList>
            <person name="Whitman W."/>
        </authorList>
    </citation>
    <scope>NUCLEOTIDE SEQUENCE [LARGE SCALE GENOMIC DNA]</scope>
    <source>
        <strain evidence="18 19">CECT 8487</strain>
    </source>
</reference>
<dbReference type="InterPro" id="IPR044876">
    <property type="entry name" value="HRDC_dom_sf"/>
</dbReference>
<evidence type="ECO:0000256" key="13">
    <source>
        <dbReference type="ARBA" id="ARBA00044535"/>
    </source>
</evidence>
<dbReference type="SUPFAM" id="SSF46785">
    <property type="entry name" value="Winged helix' DNA-binding domain"/>
    <property type="match status" value="1"/>
</dbReference>
<dbReference type="CDD" id="cd17920">
    <property type="entry name" value="DEXHc_RecQ"/>
    <property type="match status" value="1"/>
</dbReference>
<evidence type="ECO:0000256" key="3">
    <source>
        <dbReference type="ARBA" id="ARBA00005446"/>
    </source>
</evidence>
<evidence type="ECO:0000259" key="17">
    <source>
        <dbReference type="PROSITE" id="PS51194"/>
    </source>
</evidence>
<evidence type="ECO:0000256" key="4">
    <source>
        <dbReference type="ARBA" id="ARBA00022723"/>
    </source>
</evidence>
<dbReference type="InterPro" id="IPR014001">
    <property type="entry name" value="Helicase_ATP-bd"/>
</dbReference>
<dbReference type="InterPro" id="IPR002121">
    <property type="entry name" value="HRDC_dom"/>
</dbReference>
<dbReference type="Pfam" id="PF00271">
    <property type="entry name" value="Helicase_C"/>
    <property type="match status" value="1"/>
</dbReference>
<keyword evidence="4" id="KW-0479">Metal-binding</keyword>
<evidence type="ECO:0000256" key="8">
    <source>
        <dbReference type="ARBA" id="ARBA00022840"/>
    </source>
</evidence>
<dbReference type="SUPFAM" id="SSF52540">
    <property type="entry name" value="P-loop containing nucleoside triphosphate hydrolases"/>
    <property type="match status" value="1"/>
</dbReference>
<dbReference type="SMART" id="SM00487">
    <property type="entry name" value="DEXDc"/>
    <property type="match status" value="1"/>
</dbReference>
<dbReference type="FunFam" id="3.40.50.300:FF:001051">
    <property type="entry name" value="ATP-dependent DNA helicase RecQ"/>
    <property type="match status" value="1"/>
</dbReference>
<dbReference type="SMART" id="SM00490">
    <property type="entry name" value="HELICc"/>
    <property type="match status" value="1"/>
</dbReference>
<dbReference type="GO" id="GO:0003677">
    <property type="term" value="F:DNA binding"/>
    <property type="evidence" value="ECO:0007669"/>
    <property type="project" value="UniProtKB-KW"/>
</dbReference>
<evidence type="ECO:0000259" key="16">
    <source>
        <dbReference type="PROSITE" id="PS51192"/>
    </source>
</evidence>
<dbReference type="AlphaFoldDB" id="A0A3D9HFS7"/>
<comment type="cofactor">
    <cofactor evidence="1">
        <name>Mg(2+)</name>
        <dbReference type="ChEBI" id="CHEBI:18420"/>
    </cofactor>
</comment>
<dbReference type="PANTHER" id="PTHR13710">
    <property type="entry name" value="DNA HELICASE RECQ FAMILY MEMBER"/>
    <property type="match status" value="1"/>
</dbReference>
<feature type="domain" description="HRDC" evidence="15">
    <location>
        <begin position="537"/>
        <end position="617"/>
    </location>
</feature>
<dbReference type="Pfam" id="PF21220">
    <property type="entry name" value="RecQ-1-like_HTH"/>
    <property type="match status" value="1"/>
</dbReference>
<evidence type="ECO:0000256" key="12">
    <source>
        <dbReference type="ARBA" id="ARBA00034808"/>
    </source>
</evidence>
<dbReference type="GO" id="GO:0009378">
    <property type="term" value="F:four-way junction helicase activity"/>
    <property type="evidence" value="ECO:0007669"/>
    <property type="project" value="TreeGrafter"/>
</dbReference>
<dbReference type="GO" id="GO:0006260">
    <property type="term" value="P:DNA replication"/>
    <property type="evidence" value="ECO:0007669"/>
    <property type="project" value="InterPro"/>
</dbReference>
<organism evidence="18 19">
    <name type="scientific">Seonamhaeicola aphaedonensis</name>
    <dbReference type="NCBI Taxonomy" id="1461338"/>
    <lineage>
        <taxon>Bacteria</taxon>
        <taxon>Pseudomonadati</taxon>
        <taxon>Bacteroidota</taxon>
        <taxon>Flavobacteriia</taxon>
        <taxon>Flavobacteriales</taxon>
        <taxon>Flavobacteriaceae</taxon>
    </lineage>
</organism>
<dbReference type="Gene3D" id="1.10.10.10">
    <property type="entry name" value="Winged helix-like DNA-binding domain superfamily/Winged helix DNA-binding domain"/>
    <property type="match status" value="1"/>
</dbReference>
<comment type="cofactor">
    <cofactor evidence="2">
        <name>Zn(2+)</name>
        <dbReference type="ChEBI" id="CHEBI:29105"/>
    </cofactor>
</comment>
<dbReference type="InterPro" id="IPR032284">
    <property type="entry name" value="RecQ_Zn-bd"/>
</dbReference>
<keyword evidence="5" id="KW-0547">Nucleotide-binding</keyword>
<dbReference type="InterPro" id="IPR027417">
    <property type="entry name" value="P-loop_NTPase"/>
</dbReference>
<dbReference type="Pfam" id="PF16124">
    <property type="entry name" value="RecQ_Zn_bind"/>
    <property type="match status" value="1"/>
</dbReference>
<comment type="similarity">
    <text evidence="3">Belongs to the helicase family. RecQ subfamily.</text>
</comment>
<evidence type="ECO:0000256" key="11">
    <source>
        <dbReference type="ARBA" id="ARBA00034617"/>
    </source>
</evidence>
<dbReference type="Gene3D" id="1.10.10.1390">
    <property type="entry name" value="ATP-dependent DNA helicase RecQ"/>
    <property type="match status" value="1"/>
</dbReference>
<dbReference type="PROSITE" id="PS51192">
    <property type="entry name" value="HELICASE_ATP_BIND_1"/>
    <property type="match status" value="1"/>
</dbReference>
<dbReference type="GO" id="GO:0006310">
    <property type="term" value="P:DNA recombination"/>
    <property type="evidence" value="ECO:0007669"/>
    <property type="project" value="InterPro"/>
</dbReference>
<evidence type="ECO:0000256" key="9">
    <source>
        <dbReference type="ARBA" id="ARBA00023125"/>
    </source>
</evidence>
<evidence type="ECO:0000256" key="7">
    <source>
        <dbReference type="ARBA" id="ARBA00022806"/>
    </source>
</evidence>
<dbReference type="NCBIfam" id="TIGR00614">
    <property type="entry name" value="recQ_fam"/>
    <property type="match status" value="1"/>
</dbReference>
<dbReference type="InterPro" id="IPR018982">
    <property type="entry name" value="RQC_domain"/>
</dbReference>
<dbReference type="GO" id="GO:0016787">
    <property type="term" value="F:hydrolase activity"/>
    <property type="evidence" value="ECO:0007669"/>
    <property type="project" value="UniProtKB-KW"/>
</dbReference>
<dbReference type="GO" id="GO:0030894">
    <property type="term" value="C:replisome"/>
    <property type="evidence" value="ECO:0007669"/>
    <property type="project" value="TreeGrafter"/>
</dbReference>
<dbReference type="PROSITE" id="PS50967">
    <property type="entry name" value="HRDC"/>
    <property type="match status" value="1"/>
</dbReference>
<dbReference type="CDD" id="cd18794">
    <property type="entry name" value="SF2_C_RecQ"/>
    <property type="match status" value="1"/>
</dbReference>
<dbReference type="Pfam" id="PF09382">
    <property type="entry name" value="RQC"/>
    <property type="match status" value="1"/>
</dbReference>
<dbReference type="InterPro" id="IPR036390">
    <property type="entry name" value="WH_DNA-bd_sf"/>
</dbReference>
<dbReference type="PROSITE" id="PS51194">
    <property type="entry name" value="HELICASE_CTER"/>
    <property type="match status" value="1"/>
</dbReference>
<evidence type="ECO:0000256" key="6">
    <source>
        <dbReference type="ARBA" id="ARBA00022801"/>
    </source>
</evidence>
<evidence type="ECO:0000313" key="18">
    <source>
        <dbReference type="EMBL" id="RED48337.1"/>
    </source>
</evidence>
<feature type="domain" description="Helicase ATP-binding" evidence="16">
    <location>
        <begin position="29"/>
        <end position="201"/>
    </location>
</feature>
<keyword evidence="7 18" id="KW-0347">Helicase</keyword>
<dbReference type="GO" id="GO:0006281">
    <property type="term" value="P:DNA repair"/>
    <property type="evidence" value="ECO:0007669"/>
    <property type="project" value="InterPro"/>
</dbReference>
<dbReference type="InterPro" id="IPR010997">
    <property type="entry name" value="HRDC-like_sf"/>
</dbReference>
<gene>
    <name evidence="18" type="ORF">DFQ02_104183</name>
</gene>
<dbReference type="EC" id="5.6.2.4" evidence="12"/>
<dbReference type="Gene3D" id="1.10.150.80">
    <property type="entry name" value="HRDC domain"/>
    <property type="match status" value="1"/>
</dbReference>
<evidence type="ECO:0000313" key="19">
    <source>
        <dbReference type="Proteomes" id="UP000256629"/>
    </source>
</evidence>
<dbReference type="Pfam" id="PF00570">
    <property type="entry name" value="HRDC"/>
    <property type="match status" value="1"/>
</dbReference>
<accession>A0A3D9HFS7</accession>
<dbReference type="InterPro" id="IPR036388">
    <property type="entry name" value="WH-like_DNA-bd_sf"/>
</dbReference>
<comment type="catalytic activity">
    <reaction evidence="11">
        <text>Couples ATP hydrolysis with the unwinding of duplex DNA by translocating in the 3'-5' direction.</text>
        <dbReference type="EC" id="5.6.2.4"/>
    </reaction>
</comment>
<evidence type="ECO:0000256" key="14">
    <source>
        <dbReference type="ARBA" id="ARBA00044550"/>
    </source>
</evidence>
<dbReference type="GO" id="GO:0043590">
    <property type="term" value="C:bacterial nucleoid"/>
    <property type="evidence" value="ECO:0007669"/>
    <property type="project" value="TreeGrafter"/>
</dbReference>
<dbReference type="FunFam" id="3.40.50.300:FF:000156">
    <property type="entry name" value="ATP-dependent DNA helicase recQ"/>
    <property type="match status" value="1"/>
</dbReference>
<feature type="domain" description="Helicase C-terminal" evidence="17">
    <location>
        <begin position="222"/>
        <end position="379"/>
    </location>
</feature>
<dbReference type="GO" id="GO:0043138">
    <property type="term" value="F:3'-5' DNA helicase activity"/>
    <property type="evidence" value="ECO:0007669"/>
    <property type="project" value="UniProtKB-EC"/>
</dbReference>